<sequence>MSAEATAPPSPTLPDRLPPGPRLPMVAQTLLYRVRRHTWLPKLRERYGDVIAVKTFPEGPVVLLADPDHIRALFAASPSTYHAGEGKLIMTPMLGEQSVMLTDEERHQRVRRLLMPAFTGAALRGYRELMAAAAREEVATWVPGVPFAAHPRMQAVTLEIILRVVFGLADSPRHAELRTLLAEVIDVGALHLIGWQNPDLRRFEPWRGHARIQSRVDELLRAEITERAAVVDLPDRADVLSRLLTANRTATGDDVLTDDEIRDQLVTLLLAGHESTATALAWALHDLARSPAWQADRSDEVLEAVVKESMRLHPVVYEVARKTTEDVEIGGYRIPAGWTIMPSINLVHFNETLHPSALEFRPDRFLAGSVAPPTWIPFGGGIRRCLGAAFSLLEATEILRAALDHYHVWPDRPEVEQPVPRNVTMPLAAAPASS</sequence>
<evidence type="ECO:0000313" key="11">
    <source>
        <dbReference type="Proteomes" id="UP001596512"/>
    </source>
</evidence>
<evidence type="ECO:0000256" key="9">
    <source>
        <dbReference type="SAM" id="MobiDB-lite"/>
    </source>
</evidence>
<dbReference type="PRINTS" id="PR00463">
    <property type="entry name" value="EP450I"/>
</dbReference>
<proteinExistence type="inferred from homology"/>
<dbReference type="InterPro" id="IPR017972">
    <property type="entry name" value="Cyt_P450_CS"/>
</dbReference>
<dbReference type="Proteomes" id="UP001596512">
    <property type="component" value="Unassembled WGS sequence"/>
</dbReference>
<feature type="compositionally biased region" description="Pro residues" evidence="9">
    <location>
        <begin position="8"/>
        <end position="21"/>
    </location>
</feature>
<dbReference type="Gene3D" id="1.10.630.10">
    <property type="entry name" value="Cytochrome P450"/>
    <property type="match status" value="1"/>
</dbReference>
<keyword evidence="7 8" id="KW-0503">Monooxygenase</keyword>
<keyword evidence="4 8" id="KW-0479">Metal-binding</keyword>
<name>A0ABW2TTL5_9PSEU</name>
<comment type="similarity">
    <text evidence="2 8">Belongs to the cytochrome P450 family.</text>
</comment>
<dbReference type="PANTHER" id="PTHR24286">
    <property type="entry name" value="CYTOCHROME P450 26"/>
    <property type="match status" value="1"/>
</dbReference>
<reference evidence="11" key="1">
    <citation type="journal article" date="2019" name="Int. J. Syst. Evol. Microbiol.">
        <title>The Global Catalogue of Microorganisms (GCM) 10K type strain sequencing project: providing services to taxonomists for standard genome sequencing and annotation.</title>
        <authorList>
            <consortium name="The Broad Institute Genomics Platform"/>
            <consortium name="The Broad Institute Genome Sequencing Center for Infectious Disease"/>
            <person name="Wu L."/>
            <person name="Ma J."/>
        </authorList>
    </citation>
    <scope>NUCLEOTIDE SEQUENCE [LARGE SCALE GENOMIC DNA]</scope>
    <source>
        <strain evidence="11">JCM 17695</strain>
    </source>
</reference>
<keyword evidence="5 8" id="KW-0560">Oxidoreductase</keyword>
<keyword evidence="11" id="KW-1185">Reference proteome</keyword>
<dbReference type="CDD" id="cd11053">
    <property type="entry name" value="CYP110-like"/>
    <property type="match status" value="1"/>
</dbReference>
<comment type="caution">
    <text evidence="10">The sequence shown here is derived from an EMBL/GenBank/DDBJ whole genome shotgun (WGS) entry which is preliminary data.</text>
</comment>
<dbReference type="InterPro" id="IPR036396">
    <property type="entry name" value="Cyt_P450_sf"/>
</dbReference>
<evidence type="ECO:0000256" key="6">
    <source>
        <dbReference type="ARBA" id="ARBA00023004"/>
    </source>
</evidence>
<dbReference type="PROSITE" id="PS00086">
    <property type="entry name" value="CYTOCHROME_P450"/>
    <property type="match status" value="1"/>
</dbReference>
<keyword evidence="6 8" id="KW-0408">Iron</keyword>
<dbReference type="EMBL" id="JBHTEY010000004">
    <property type="protein sequence ID" value="MFC7617220.1"/>
    <property type="molecule type" value="Genomic_DNA"/>
</dbReference>
<evidence type="ECO:0000256" key="7">
    <source>
        <dbReference type="ARBA" id="ARBA00023033"/>
    </source>
</evidence>
<dbReference type="SUPFAM" id="SSF48264">
    <property type="entry name" value="Cytochrome P450"/>
    <property type="match status" value="1"/>
</dbReference>
<evidence type="ECO:0000256" key="8">
    <source>
        <dbReference type="RuleBase" id="RU000461"/>
    </source>
</evidence>
<gene>
    <name evidence="10" type="ORF">ACFQV2_31165</name>
</gene>
<evidence type="ECO:0000256" key="3">
    <source>
        <dbReference type="ARBA" id="ARBA00022617"/>
    </source>
</evidence>
<accession>A0ABW2TTL5</accession>
<keyword evidence="3 8" id="KW-0349">Heme</keyword>
<evidence type="ECO:0000313" key="10">
    <source>
        <dbReference type="EMBL" id="MFC7617220.1"/>
    </source>
</evidence>
<dbReference type="PANTHER" id="PTHR24286:SF24">
    <property type="entry name" value="LANOSTEROL 14-ALPHA DEMETHYLASE"/>
    <property type="match status" value="1"/>
</dbReference>
<dbReference type="InterPro" id="IPR002401">
    <property type="entry name" value="Cyt_P450_E_grp-I"/>
</dbReference>
<evidence type="ECO:0000256" key="1">
    <source>
        <dbReference type="ARBA" id="ARBA00001971"/>
    </source>
</evidence>
<evidence type="ECO:0000256" key="4">
    <source>
        <dbReference type="ARBA" id="ARBA00022723"/>
    </source>
</evidence>
<evidence type="ECO:0000256" key="5">
    <source>
        <dbReference type="ARBA" id="ARBA00023002"/>
    </source>
</evidence>
<protein>
    <submittedName>
        <fullName evidence="10">Cytochrome P450</fullName>
    </submittedName>
</protein>
<dbReference type="PRINTS" id="PR00385">
    <property type="entry name" value="P450"/>
</dbReference>
<organism evidence="10 11">
    <name type="scientific">Actinokineospora soli</name>
    <dbReference type="NCBI Taxonomy" id="1048753"/>
    <lineage>
        <taxon>Bacteria</taxon>
        <taxon>Bacillati</taxon>
        <taxon>Actinomycetota</taxon>
        <taxon>Actinomycetes</taxon>
        <taxon>Pseudonocardiales</taxon>
        <taxon>Pseudonocardiaceae</taxon>
        <taxon>Actinokineospora</taxon>
    </lineage>
</organism>
<dbReference type="InterPro" id="IPR001128">
    <property type="entry name" value="Cyt_P450"/>
</dbReference>
<comment type="cofactor">
    <cofactor evidence="1">
        <name>heme</name>
        <dbReference type="ChEBI" id="CHEBI:30413"/>
    </cofactor>
</comment>
<dbReference type="Pfam" id="PF00067">
    <property type="entry name" value="p450"/>
    <property type="match status" value="1"/>
</dbReference>
<feature type="region of interest" description="Disordered" evidence="9">
    <location>
        <begin position="1"/>
        <end position="21"/>
    </location>
</feature>
<evidence type="ECO:0000256" key="2">
    <source>
        <dbReference type="ARBA" id="ARBA00010617"/>
    </source>
</evidence>